<dbReference type="Proteomes" id="UP000480266">
    <property type="component" value="Unassembled WGS sequence"/>
</dbReference>
<evidence type="ECO:0000313" key="2">
    <source>
        <dbReference type="Proteomes" id="UP000480266"/>
    </source>
</evidence>
<name>A0A7C9RGC7_9BRAD</name>
<comment type="caution">
    <text evidence="1">The sequence shown here is derived from an EMBL/GenBank/DDBJ whole genome shotgun (WGS) entry which is preliminary data.</text>
</comment>
<protein>
    <submittedName>
        <fullName evidence="1">Uncharacterized protein</fullName>
    </submittedName>
</protein>
<keyword evidence="2" id="KW-1185">Reference proteome</keyword>
<gene>
    <name evidence="1" type="ORF">G4V63_13345</name>
</gene>
<evidence type="ECO:0000313" key="1">
    <source>
        <dbReference type="EMBL" id="NGX96161.1"/>
    </source>
</evidence>
<dbReference type="AlphaFoldDB" id="A0A7C9RGC7"/>
<accession>A0A7C9RGC7</accession>
<proteinExistence type="predicted"/>
<reference evidence="1" key="1">
    <citation type="submission" date="2020-02" db="EMBL/GenBank/DDBJ databases">
        <title>Draft genome sequence of Candidatus Afipia apatlaquensis IBT-C3, a potential strain for decolorization of textile dyes.</title>
        <authorList>
            <person name="Sanchez-Reyes A."/>
            <person name="Breton-Deval L."/>
            <person name="Mangelson H."/>
            <person name="Sanchez-Flores A."/>
        </authorList>
    </citation>
    <scope>NUCLEOTIDE SEQUENCE [LARGE SCALE GENOMIC DNA]</scope>
    <source>
        <strain evidence="1">IBT-C3</strain>
    </source>
</reference>
<dbReference type="EMBL" id="JAAMRR010000701">
    <property type="protein sequence ID" value="NGX96161.1"/>
    <property type="molecule type" value="Genomic_DNA"/>
</dbReference>
<sequence>MVGRPQGNLNEKFDPDYVATLRKILDIAVEQIAQENRTPATKAKMAQTIVRRAADGVTDANDLVSSAVRVGETRAA</sequence>
<organism evidence="1 2">
    <name type="scientific">Candidatus Afipia apatlaquensis</name>
    <dbReference type="NCBI Taxonomy" id="2712852"/>
    <lineage>
        <taxon>Bacteria</taxon>
        <taxon>Pseudomonadati</taxon>
        <taxon>Pseudomonadota</taxon>
        <taxon>Alphaproteobacteria</taxon>
        <taxon>Hyphomicrobiales</taxon>
        <taxon>Nitrobacteraceae</taxon>
        <taxon>Afipia</taxon>
    </lineage>
</organism>